<dbReference type="GO" id="GO:0008270">
    <property type="term" value="F:zinc ion binding"/>
    <property type="evidence" value="ECO:0007669"/>
    <property type="project" value="InterPro"/>
</dbReference>
<keyword evidence="2" id="KW-0805">Transcription regulation</keyword>
<evidence type="ECO:0000256" key="2">
    <source>
        <dbReference type="ARBA" id="ARBA00023015"/>
    </source>
</evidence>
<dbReference type="CDD" id="cd00067">
    <property type="entry name" value="GAL4"/>
    <property type="match status" value="1"/>
</dbReference>
<gene>
    <name evidence="7" type="ORF">PMG11_08829</name>
</gene>
<evidence type="ECO:0000313" key="8">
    <source>
        <dbReference type="Proteomes" id="UP000042958"/>
    </source>
</evidence>
<dbReference type="SUPFAM" id="SSF57701">
    <property type="entry name" value="Zn2/Cys6 DNA-binding domain"/>
    <property type="match status" value="1"/>
</dbReference>
<evidence type="ECO:0000256" key="4">
    <source>
        <dbReference type="ARBA" id="ARBA00023163"/>
    </source>
</evidence>
<evidence type="ECO:0000256" key="1">
    <source>
        <dbReference type="ARBA" id="ARBA00004123"/>
    </source>
</evidence>
<evidence type="ECO:0000256" key="5">
    <source>
        <dbReference type="ARBA" id="ARBA00023242"/>
    </source>
</evidence>
<dbReference type="Pfam" id="PF11951">
    <property type="entry name" value="Fungal_trans_2"/>
    <property type="match status" value="1"/>
</dbReference>
<dbReference type="GO" id="GO:0000981">
    <property type="term" value="F:DNA-binding transcription factor activity, RNA polymerase II-specific"/>
    <property type="evidence" value="ECO:0007669"/>
    <property type="project" value="InterPro"/>
</dbReference>
<keyword evidence="3" id="KW-0238">DNA-binding</keyword>
<dbReference type="AlphaFoldDB" id="A0A0F7TTY6"/>
<dbReference type="InterPro" id="IPR001138">
    <property type="entry name" value="Zn2Cys6_DnaBD"/>
</dbReference>
<name>A0A0F7TTY6_PENBI</name>
<evidence type="ECO:0000259" key="6">
    <source>
        <dbReference type="PROSITE" id="PS00463"/>
    </source>
</evidence>
<dbReference type="Proteomes" id="UP000042958">
    <property type="component" value="Unassembled WGS sequence"/>
</dbReference>
<dbReference type="GO" id="GO:0005634">
    <property type="term" value="C:nucleus"/>
    <property type="evidence" value="ECO:0007669"/>
    <property type="project" value="UniProtKB-SubCell"/>
</dbReference>
<protein>
    <recommendedName>
        <fullName evidence="6">Zn(2)-C6 fungal-type domain-containing protein</fullName>
    </recommendedName>
</protein>
<proteinExistence type="predicted"/>
<sequence>MPPAPACDRCHSVKARCLPGTVQCCYRCYRLGHSCTYSRPRGKRGRKPRVLGPCFLAFDAAQKEDCHTKSVSESSAILSETEEGHENKTPTMQDLPLVSTLYREGVISQITEYTSIQICNFFTFGPFLSQEMGHMIRSRLQEAPALLLSPYAAVARVFLRNIANKPRCNDAELSKCASALQDLRRAEITKSDYACIILSLGTSLLTFHRLISGVSASTICRHTLALIRPFYYAGKLQGLDTRELVCLVFLDTAQSLFRARVPVVQLREQDASVVNQHAGLCGSLLPLLYRLCVLASGVRTGDEKDLSHSTTFDTLAKELKNWSPSIPESVLERFSPDEMFLLISQATIHKATALLILHRLRFPFGVQDPEAETLSSSIVQCMTHCLDVAGKYPPNITLVLLVAGSEVHEEVKRQEIRSLVLKISGANFYPFINNLLLSLSCVWKARDQGTSQYLFSLFENDPDLSIPL</sequence>
<dbReference type="PROSITE" id="PS00463">
    <property type="entry name" value="ZN2_CY6_FUNGAL_1"/>
    <property type="match status" value="1"/>
</dbReference>
<dbReference type="PANTHER" id="PTHR37534">
    <property type="entry name" value="TRANSCRIPTIONAL ACTIVATOR PROTEIN UGA3"/>
    <property type="match status" value="1"/>
</dbReference>
<dbReference type="GO" id="GO:0003677">
    <property type="term" value="F:DNA binding"/>
    <property type="evidence" value="ECO:0007669"/>
    <property type="project" value="UniProtKB-KW"/>
</dbReference>
<dbReference type="OrthoDB" id="4137815at2759"/>
<organism evidence="7 8">
    <name type="scientific">Penicillium brasilianum</name>
    <dbReference type="NCBI Taxonomy" id="104259"/>
    <lineage>
        <taxon>Eukaryota</taxon>
        <taxon>Fungi</taxon>
        <taxon>Dikarya</taxon>
        <taxon>Ascomycota</taxon>
        <taxon>Pezizomycotina</taxon>
        <taxon>Eurotiomycetes</taxon>
        <taxon>Eurotiomycetidae</taxon>
        <taxon>Eurotiales</taxon>
        <taxon>Aspergillaceae</taxon>
        <taxon>Penicillium</taxon>
    </lineage>
</organism>
<reference evidence="8" key="1">
    <citation type="journal article" date="2015" name="Genome Announc.">
        <title>Draft genome sequence of the fungus Penicillium brasilianum MG11.</title>
        <authorList>
            <person name="Horn F."/>
            <person name="Linde J."/>
            <person name="Mattern D.J."/>
            <person name="Walther G."/>
            <person name="Guthke R."/>
            <person name="Brakhage A.A."/>
            <person name="Valiante V."/>
        </authorList>
    </citation>
    <scope>NUCLEOTIDE SEQUENCE [LARGE SCALE GENOMIC DNA]</scope>
    <source>
        <strain evidence="8">MG11</strain>
    </source>
</reference>
<dbReference type="PANTHER" id="PTHR37534:SF46">
    <property type="entry name" value="ZN(II)2CYS6 TRANSCRIPTION FACTOR (EUROFUNG)"/>
    <property type="match status" value="1"/>
</dbReference>
<accession>A0A0F7TTY6</accession>
<evidence type="ECO:0000313" key="7">
    <source>
        <dbReference type="EMBL" id="CEJ60248.1"/>
    </source>
</evidence>
<keyword evidence="4" id="KW-0804">Transcription</keyword>
<dbReference type="EMBL" id="CDHK01000008">
    <property type="protein sequence ID" value="CEJ60248.1"/>
    <property type="molecule type" value="Genomic_DNA"/>
</dbReference>
<feature type="domain" description="Zn(2)-C6 fungal-type" evidence="6">
    <location>
        <begin position="6"/>
        <end position="35"/>
    </location>
</feature>
<keyword evidence="8" id="KW-1185">Reference proteome</keyword>
<comment type="subcellular location">
    <subcellularLocation>
        <location evidence="1">Nucleus</location>
    </subcellularLocation>
</comment>
<dbReference type="InterPro" id="IPR021858">
    <property type="entry name" value="Fun_TF"/>
</dbReference>
<evidence type="ECO:0000256" key="3">
    <source>
        <dbReference type="ARBA" id="ARBA00023125"/>
    </source>
</evidence>
<keyword evidence="5" id="KW-0539">Nucleus</keyword>
<dbReference type="InterPro" id="IPR036864">
    <property type="entry name" value="Zn2-C6_fun-type_DNA-bd_sf"/>
</dbReference>